<dbReference type="InterPro" id="IPR000807">
    <property type="entry name" value="ImidazoleglycerolP_deHydtase"/>
</dbReference>
<organism evidence="8 9">
    <name type="scientific">Terribacillus saccharophilus</name>
    <dbReference type="NCBI Taxonomy" id="361277"/>
    <lineage>
        <taxon>Bacteria</taxon>
        <taxon>Bacillati</taxon>
        <taxon>Bacillota</taxon>
        <taxon>Bacilli</taxon>
        <taxon>Bacillales</taxon>
        <taxon>Bacillaceae</taxon>
        <taxon>Terribacillus</taxon>
    </lineage>
</organism>
<evidence type="ECO:0000256" key="6">
    <source>
        <dbReference type="HAMAP-Rule" id="MF_00076"/>
    </source>
</evidence>
<sequence length="195" mass="21427">MRTAEKARKTFETDINMQVNLDDNSNISINTGVGFFDHMLTLFASHARIGLVVEAKGDLHIDSHHTVEDTGIVLGQLVKEALGTKEGINRYGNAFVPMDETLGFVALDISGRPFLVFDAEFENPKLGNFDTELVREFFQAFSVHASITLHAKVHYGSNTHHKAESLFKALGQSLAVAIKVNPDIKGVNSTKGMIE</sequence>
<dbReference type="GO" id="GO:0005737">
    <property type="term" value="C:cytoplasm"/>
    <property type="evidence" value="ECO:0007669"/>
    <property type="project" value="UniProtKB-SubCell"/>
</dbReference>
<evidence type="ECO:0000313" key="9">
    <source>
        <dbReference type="Proteomes" id="UP000027980"/>
    </source>
</evidence>
<dbReference type="Gene3D" id="3.30.230.40">
    <property type="entry name" value="Imidazole glycerol phosphate dehydratase, domain 1"/>
    <property type="match status" value="2"/>
</dbReference>
<dbReference type="PANTHER" id="PTHR23133">
    <property type="entry name" value="IMIDAZOLEGLYCEROL-PHOSPHATE DEHYDRATASE HIS7"/>
    <property type="match status" value="1"/>
</dbReference>
<dbReference type="OrthoDB" id="9790411at2"/>
<protein>
    <recommendedName>
        <fullName evidence="2 6">Imidazoleglycerol-phosphate dehydratase</fullName>
        <shortName evidence="6">IGPD</shortName>
        <ecNumber evidence="6 7">4.2.1.19</ecNumber>
    </recommendedName>
</protein>
<evidence type="ECO:0000313" key="8">
    <source>
        <dbReference type="EMBL" id="AIF66537.1"/>
    </source>
</evidence>
<proteinExistence type="inferred from homology"/>
<keyword evidence="3 6" id="KW-0028">Amino-acid biosynthesis</keyword>
<evidence type="ECO:0000256" key="5">
    <source>
        <dbReference type="ARBA" id="ARBA00023239"/>
    </source>
</evidence>
<dbReference type="UniPathway" id="UPA00031">
    <property type="reaction ID" value="UER00011"/>
</dbReference>
<dbReference type="PROSITE" id="PS00954">
    <property type="entry name" value="IGP_DEHYDRATASE_1"/>
    <property type="match status" value="1"/>
</dbReference>
<keyword evidence="5 6" id="KW-0456">Lyase</keyword>
<dbReference type="GO" id="GO:0000105">
    <property type="term" value="P:L-histidine biosynthetic process"/>
    <property type="evidence" value="ECO:0007669"/>
    <property type="project" value="UniProtKB-UniRule"/>
</dbReference>
<comment type="subcellular location">
    <subcellularLocation>
        <location evidence="6 7">Cytoplasm</location>
    </subcellularLocation>
</comment>
<keyword evidence="6" id="KW-0963">Cytoplasm</keyword>
<keyword evidence="4 6" id="KW-0368">Histidine biosynthesis</keyword>
<comment type="catalytic activity">
    <reaction evidence="6 7">
        <text>D-erythro-1-(imidazol-4-yl)glycerol 3-phosphate = 3-(imidazol-4-yl)-2-oxopropyl phosphate + H2O</text>
        <dbReference type="Rhea" id="RHEA:11040"/>
        <dbReference type="ChEBI" id="CHEBI:15377"/>
        <dbReference type="ChEBI" id="CHEBI:57766"/>
        <dbReference type="ChEBI" id="CHEBI:58278"/>
        <dbReference type="EC" id="4.2.1.19"/>
    </reaction>
</comment>
<dbReference type="EC" id="4.2.1.19" evidence="6 7"/>
<evidence type="ECO:0000256" key="4">
    <source>
        <dbReference type="ARBA" id="ARBA00023102"/>
    </source>
</evidence>
<dbReference type="SUPFAM" id="SSF54211">
    <property type="entry name" value="Ribosomal protein S5 domain 2-like"/>
    <property type="match status" value="2"/>
</dbReference>
<dbReference type="Proteomes" id="UP000027980">
    <property type="component" value="Chromosome"/>
</dbReference>
<dbReference type="PROSITE" id="PS00955">
    <property type="entry name" value="IGP_DEHYDRATASE_2"/>
    <property type="match status" value="1"/>
</dbReference>
<dbReference type="FunFam" id="3.30.230.40:FF:000001">
    <property type="entry name" value="Imidazoleglycerol-phosphate dehydratase HisB"/>
    <property type="match status" value="1"/>
</dbReference>
<dbReference type="InterPro" id="IPR038494">
    <property type="entry name" value="IGPD_sf"/>
</dbReference>
<name>A0A075LKS8_9BACI</name>
<dbReference type="CDD" id="cd07914">
    <property type="entry name" value="IGPD"/>
    <property type="match status" value="1"/>
</dbReference>
<dbReference type="InterPro" id="IPR020568">
    <property type="entry name" value="Ribosomal_Su5_D2-typ_SF"/>
</dbReference>
<comment type="pathway">
    <text evidence="1 6 7">Amino-acid biosynthesis; L-histidine biosynthesis; L-histidine from 5-phospho-alpha-D-ribose 1-diphosphate: step 6/9.</text>
</comment>
<reference evidence="8 9" key="1">
    <citation type="submission" date="2014-07" db="EMBL/GenBank/DDBJ databases">
        <title>Complete genome sequence of a moderately halophilic bacterium Terribacillus aidingensis MP602, isolated from Cryptomeria fortunei in Tianmu mountain in China.</title>
        <authorList>
            <person name="Wang Y."/>
            <person name="Lu P."/>
            <person name="Zhang L."/>
        </authorList>
    </citation>
    <scope>NUCLEOTIDE SEQUENCE [LARGE SCALE GENOMIC DNA]</scope>
    <source>
        <strain evidence="8 9">MP602</strain>
    </source>
</reference>
<dbReference type="NCBIfam" id="NF002107">
    <property type="entry name" value="PRK00951.1-2"/>
    <property type="match status" value="1"/>
</dbReference>
<gene>
    <name evidence="6 8" type="primary">hisB</name>
    <name evidence="8" type="ORF">GZ22_07740</name>
</gene>
<evidence type="ECO:0000256" key="1">
    <source>
        <dbReference type="ARBA" id="ARBA00005047"/>
    </source>
</evidence>
<accession>A0A075LKS8</accession>
<dbReference type="NCBIfam" id="NF002114">
    <property type="entry name" value="PRK00951.2-4"/>
    <property type="match status" value="1"/>
</dbReference>
<dbReference type="EMBL" id="CP008876">
    <property type="protein sequence ID" value="AIF66537.1"/>
    <property type="molecule type" value="Genomic_DNA"/>
</dbReference>
<comment type="similarity">
    <text evidence="6 7">Belongs to the imidazoleglycerol-phosphate dehydratase family.</text>
</comment>
<dbReference type="PANTHER" id="PTHR23133:SF2">
    <property type="entry name" value="IMIDAZOLEGLYCEROL-PHOSPHATE DEHYDRATASE"/>
    <property type="match status" value="1"/>
</dbReference>
<dbReference type="KEGG" id="tap:GZ22_07740"/>
<dbReference type="Pfam" id="PF00475">
    <property type="entry name" value="IGPD"/>
    <property type="match status" value="1"/>
</dbReference>
<evidence type="ECO:0000256" key="2">
    <source>
        <dbReference type="ARBA" id="ARBA00016664"/>
    </source>
</evidence>
<dbReference type="GeneID" id="34221023"/>
<dbReference type="HOGENOM" id="CLU_044308_2_0_9"/>
<dbReference type="InterPro" id="IPR020565">
    <property type="entry name" value="ImidazoleglycerP_deHydtase_CS"/>
</dbReference>
<dbReference type="HAMAP" id="MF_00076">
    <property type="entry name" value="HisB"/>
    <property type="match status" value="1"/>
</dbReference>
<evidence type="ECO:0000256" key="3">
    <source>
        <dbReference type="ARBA" id="ARBA00022605"/>
    </source>
</evidence>
<evidence type="ECO:0000256" key="7">
    <source>
        <dbReference type="RuleBase" id="RU000599"/>
    </source>
</evidence>
<dbReference type="AlphaFoldDB" id="A0A075LKS8"/>
<dbReference type="NCBIfam" id="NF002111">
    <property type="entry name" value="PRK00951.2-1"/>
    <property type="match status" value="1"/>
</dbReference>
<dbReference type="RefSeq" id="WP_038560647.1">
    <property type="nucleotide sequence ID" value="NZ_CP008876.1"/>
</dbReference>
<dbReference type="FunFam" id="3.30.230.40:FF:000003">
    <property type="entry name" value="Imidazoleglycerol-phosphate dehydratase HisB"/>
    <property type="match status" value="1"/>
</dbReference>
<dbReference type="GO" id="GO:0004424">
    <property type="term" value="F:imidazoleglycerol-phosphate dehydratase activity"/>
    <property type="evidence" value="ECO:0007669"/>
    <property type="project" value="UniProtKB-UniRule"/>
</dbReference>